<feature type="chain" id="PRO_5045540512" evidence="1">
    <location>
        <begin position="20"/>
        <end position="221"/>
    </location>
</feature>
<evidence type="ECO:0000313" key="3">
    <source>
        <dbReference type="EMBL" id="QCP14688.1"/>
    </source>
</evidence>
<accession>A0ABX5UVF9</accession>
<sequence>MKAALVVAAFPTIAGTANAALVTVDYTVPIATIAEEYLDPYYYEEVGTTFLGGIQASVGDVLAGRFTYDDAAPLVAGFGGYYTRALSHSITFGLIDTTITLGNSLIATSRSDTADGIGVSGNGNIGGETDPLAVVDFTFVAPAGTHAPATLPTAADWQYYAGNPANPFRLTIHGSGYNAYLGGGDISFSVSAVPEPATGAMALAGLAIVAAAARRRRIARV</sequence>
<reference evidence="3 4" key="1">
    <citation type="submission" date="2019-05" db="EMBL/GenBank/DDBJ databases">
        <title>Draft Genome Sequences of Six Type Strains of the Genus Massilia.</title>
        <authorList>
            <person name="Miess H."/>
            <person name="Frediansyhah A."/>
            <person name="Gross H."/>
        </authorList>
    </citation>
    <scope>NUCLEOTIDE SEQUENCE [LARGE SCALE GENOMIC DNA]</scope>
    <source>
        <strain evidence="3 4">DSMZ 26121</strain>
    </source>
</reference>
<organism evidence="3 4">
    <name type="scientific">Pseudoduganella umbonata</name>
    <dbReference type="NCBI Taxonomy" id="864828"/>
    <lineage>
        <taxon>Bacteria</taxon>
        <taxon>Pseudomonadati</taxon>
        <taxon>Pseudomonadota</taxon>
        <taxon>Betaproteobacteria</taxon>
        <taxon>Burkholderiales</taxon>
        <taxon>Oxalobacteraceae</taxon>
        <taxon>Telluria group</taxon>
        <taxon>Pseudoduganella</taxon>
    </lineage>
</organism>
<dbReference type="NCBIfam" id="TIGR02595">
    <property type="entry name" value="PEP_CTERM"/>
    <property type="match status" value="1"/>
</dbReference>
<dbReference type="Pfam" id="PF07589">
    <property type="entry name" value="PEP-CTERM"/>
    <property type="match status" value="1"/>
</dbReference>
<gene>
    <name evidence="3" type="ORF">FCL38_13505</name>
</gene>
<proteinExistence type="predicted"/>
<dbReference type="EMBL" id="CP040017">
    <property type="protein sequence ID" value="QCP14688.1"/>
    <property type="molecule type" value="Genomic_DNA"/>
</dbReference>
<evidence type="ECO:0000313" key="4">
    <source>
        <dbReference type="Proteomes" id="UP000298763"/>
    </source>
</evidence>
<feature type="signal peptide" evidence="1">
    <location>
        <begin position="1"/>
        <end position="19"/>
    </location>
</feature>
<keyword evidence="1" id="KW-0732">Signal</keyword>
<feature type="domain" description="Ice-binding protein C-terminal" evidence="2">
    <location>
        <begin position="192"/>
        <end position="216"/>
    </location>
</feature>
<protein>
    <submittedName>
        <fullName evidence="3">PEP-CTERM sorting domain-containing protein</fullName>
    </submittedName>
</protein>
<evidence type="ECO:0000256" key="1">
    <source>
        <dbReference type="SAM" id="SignalP"/>
    </source>
</evidence>
<name>A0ABX5UVF9_9BURK</name>
<evidence type="ECO:0000259" key="2">
    <source>
        <dbReference type="Pfam" id="PF07589"/>
    </source>
</evidence>
<dbReference type="InterPro" id="IPR013424">
    <property type="entry name" value="Ice-binding_C"/>
</dbReference>
<keyword evidence="4" id="KW-1185">Reference proteome</keyword>
<dbReference type="Proteomes" id="UP000298763">
    <property type="component" value="Chromosome"/>
</dbReference>